<evidence type="ECO:0000313" key="20">
    <source>
        <dbReference type="Proteomes" id="UP000183832"/>
    </source>
</evidence>
<keyword evidence="9 16" id="KW-0378">Hydrolase</keyword>
<comment type="subunit">
    <text evidence="5">Monomer.</text>
</comment>
<dbReference type="GO" id="GO:0046872">
    <property type="term" value="F:metal ion binding"/>
    <property type="evidence" value="ECO:0007669"/>
    <property type="project" value="UniProtKB-KW"/>
</dbReference>
<dbReference type="Pfam" id="PF00128">
    <property type="entry name" value="Alpha-amylase"/>
    <property type="match status" value="1"/>
</dbReference>
<evidence type="ECO:0000256" key="3">
    <source>
        <dbReference type="ARBA" id="ARBA00001923"/>
    </source>
</evidence>
<keyword evidence="8" id="KW-0732">Signal</keyword>
<dbReference type="Pfam" id="PF02806">
    <property type="entry name" value="Alpha-amylase_C"/>
    <property type="match status" value="1"/>
</dbReference>
<evidence type="ECO:0000256" key="9">
    <source>
        <dbReference type="ARBA" id="ARBA00022801"/>
    </source>
</evidence>
<evidence type="ECO:0000256" key="11">
    <source>
        <dbReference type="ARBA" id="ARBA00023157"/>
    </source>
</evidence>
<dbReference type="SUPFAM" id="SSF51011">
    <property type="entry name" value="Glycosyl hydrolase domain"/>
    <property type="match status" value="1"/>
</dbReference>
<dbReference type="EC" id="3.2.1.1" evidence="6 16"/>
<evidence type="ECO:0000256" key="7">
    <source>
        <dbReference type="ARBA" id="ARBA00022723"/>
    </source>
</evidence>
<comment type="catalytic activity">
    <reaction evidence="1 16">
        <text>Endohydrolysis of (1-&gt;4)-alpha-D-glucosidic linkages in polysaccharides containing three or more (1-&gt;4)-alpha-linked D-glucose units.</text>
        <dbReference type="EC" id="3.2.1.1"/>
    </reaction>
</comment>
<keyword evidence="13 16" id="KW-0119">Carbohydrate metabolism</keyword>
<proteinExistence type="inferred from homology"/>
<evidence type="ECO:0000256" key="15">
    <source>
        <dbReference type="RuleBase" id="RU003615"/>
    </source>
</evidence>
<dbReference type="PANTHER" id="PTHR43447">
    <property type="entry name" value="ALPHA-AMYLASE"/>
    <property type="match status" value="1"/>
</dbReference>
<dbReference type="InterPro" id="IPR013780">
    <property type="entry name" value="Glyco_hydro_b"/>
</dbReference>
<keyword evidence="20" id="KW-1185">Reference proteome</keyword>
<dbReference type="InterPro" id="IPR006046">
    <property type="entry name" value="Alpha_amylase"/>
</dbReference>
<dbReference type="Proteomes" id="UP000183832">
    <property type="component" value="Unassembled WGS sequence"/>
</dbReference>
<evidence type="ECO:0000313" key="19">
    <source>
        <dbReference type="EMBL" id="CRK93826.1"/>
    </source>
</evidence>
<dbReference type="SMART" id="SM00642">
    <property type="entry name" value="Aamy"/>
    <property type="match status" value="1"/>
</dbReference>
<sequence>MLKTFLITALCCGDIFMPKTSNKFKEIKSARNFLDPHFTEGHKGIVQLFEWKWNDIASECETFLSLMGYGGVQISPPNENVIIYNRPWYERYQPISYLIKTRSGDEKSFLDMTQRCNKVGVRIYVDVVINHMAADQPSKTAVGTGGSNAKPDIRDYPFVPYNVTNFHPPCPLIDFNDRYQVRNCELVGLHDLNQTIEDTRNKIVGYLNHLIDLGVAGFRVDAAKHIWPNDLQIIYNRLNFLNTSFGFDARLNPFIYQEVFDSGNEAVSKFEYTFAAVTEFRYALELARSFTRNDQLKWLSGFGGKWGLLPSKYAVVFINNHDTQRSGGVLTYKNGKSFIMAQAFSLSHPFGTKRIMSSFDFDKVEEGPPNDGKENILSPTFDENGQCNNGWVCEHRWPQIASMVEFMNVVDGENITTWWDNGSNQIAFSRGSKGFIVFNLETDSMKDVLIQTSLKSGIYCDVASGRKTSNNSCSGKKLIVSSEGLISIDLQSDDLNGFIAIHTKQKLD</sequence>
<evidence type="ECO:0000256" key="10">
    <source>
        <dbReference type="ARBA" id="ARBA00022837"/>
    </source>
</evidence>
<accession>A0A1J1I235</accession>
<evidence type="ECO:0000256" key="13">
    <source>
        <dbReference type="ARBA" id="ARBA00023277"/>
    </source>
</evidence>
<dbReference type="Gene3D" id="2.60.40.1180">
    <property type="entry name" value="Golgi alpha-mannosidase II"/>
    <property type="match status" value="1"/>
</dbReference>
<gene>
    <name evidence="19" type="ORF">CLUMA_CG007353</name>
</gene>
<dbReference type="OrthoDB" id="550577at2759"/>
<dbReference type="Gene3D" id="3.20.20.80">
    <property type="entry name" value="Glycosidases"/>
    <property type="match status" value="1"/>
</dbReference>
<comment type="similarity">
    <text evidence="4 15">Belongs to the glycosyl hydrolase 13 family.</text>
</comment>
<evidence type="ECO:0000256" key="12">
    <source>
        <dbReference type="ARBA" id="ARBA00023214"/>
    </source>
</evidence>
<dbReference type="SMART" id="SM00632">
    <property type="entry name" value="Aamy_C"/>
    <property type="match status" value="1"/>
</dbReference>
<evidence type="ECO:0000256" key="2">
    <source>
        <dbReference type="ARBA" id="ARBA00001913"/>
    </source>
</evidence>
<dbReference type="EMBL" id="CVRI01000038">
    <property type="protein sequence ID" value="CRK93826.1"/>
    <property type="molecule type" value="Genomic_DNA"/>
</dbReference>
<reference evidence="19 20" key="1">
    <citation type="submission" date="2015-04" db="EMBL/GenBank/DDBJ databases">
        <authorList>
            <person name="Syromyatnikov M.Y."/>
            <person name="Popov V.N."/>
        </authorList>
    </citation>
    <scope>NUCLEOTIDE SEQUENCE [LARGE SCALE GENOMIC DNA]</scope>
</reference>
<keyword evidence="12" id="KW-0868">Chloride</keyword>
<keyword evidence="7" id="KW-0479">Metal-binding</keyword>
<dbReference type="InterPro" id="IPR006048">
    <property type="entry name" value="A-amylase/branching_C"/>
</dbReference>
<organism evidence="19 20">
    <name type="scientific">Clunio marinus</name>
    <dbReference type="NCBI Taxonomy" id="568069"/>
    <lineage>
        <taxon>Eukaryota</taxon>
        <taxon>Metazoa</taxon>
        <taxon>Ecdysozoa</taxon>
        <taxon>Arthropoda</taxon>
        <taxon>Hexapoda</taxon>
        <taxon>Insecta</taxon>
        <taxon>Pterygota</taxon>
        <taxon>Neoptera</taxon>
        <taxon>Endopterygota</taxon>
        <taxon>Diptera</taxon>
        <taxon>Nematocera</taxon>
        <taxon>Chironomoidea</taxon>
        <taxon>Chironomidae</taxon>
        <taxon>Clunio</taxon>
    </lineage>
</organism>
<protein>
    <recommendedName>
        <fullName evidence="6 16">Alpha-amylase</fullName>
        <ecNumber evidence="6 16">3.2.1.1</ecNumber>
    </recommendedName>
</protein>
<dbReference type="AlphaFoldDB" id="A0A1J1I235"/>
<dbReference type="GO" id="GO:0005975">
    <property type="term" value="P:carbohydrate metabolic process"/>
    <property type="evidence" value="ECO:0007669"/>
    <property type="project" value="InterPro"/>
</dbReference>
<evidence type="ECO:0000256" key="4">
    <source>
        <dbReference type="ARBA" id="ARBA00008061"/>
    </source>
</evidence>
<evidence type="ECO:0000259" key="18">
    <source>
        <dbReference type="SMART" id="SM00642"/>
    </source>
</evidence>
<dbReference type="InterPro" id="IPR006047">
    <property type="entry name" value="GH13_cat_dom"/>
</dbReference>
<dbReference type="InterPro" id="IPR017853">
    <property type="entry name" value="GH"/>
</dbReference>
<dbReference type="GO" id="GO:0004556">
    <property type="term" value="F:alpha-amylase activity"/>
    <property type="evidence" value="ECO:0007669"/>
    <property type="project" value="UniProtKB-UniRule"/>
</dbReference>
<dbReference type="CDD" id="cd11317">
    <property type="entry name" value="AmyAc_bac_euk_AmyA"/>
    <property type="match status" value="1"/>
</dbReference>
<evidence type="ECO:0000256" key="14">
    <source>
        <dbReference type="ARBA" id="ARBA00023295"/>
    </source>
</evidence>
<comment type="cofactor">
    <cofactor evidence="3">
        <name>chloride</name>
        <dbReference type="ChEBI" id="CHEBI:17996"/>
    </cofactor>
</comment>
<keyword evidence="10" id="KW-0106">Calcium</keyword>
<dbReference type="STRING" id="568069.A0A1J1I235"/>
<keyword evidence="11" id="KW-1015">Disulfide bond</keyword>
<dbReference type="InterPro" id="IPR031319">
    <property type="entry name" value="A-amylase_C"/>
</dbReference>
<evidence type="ECO:0000259" key="17">
    <source>
        <dbReference type="SMART" id="SM00632"/>
    </source>
</evidence>
<comment type="cofactor">
    <cofactor evidence="2">
        <name>Ca(2+)</name>
        <dbReference type="ChEBI" id="CHEBI:29108"/>
    </cofactor>
</comment>
<feature type="domain" description="Glycosyl hydrolase family 13 catalytic" evidence="18">
    <location>
        <begin position="43"/>
        <end position="407"/>
    </location>
</feature>
<evidence type="ECO:0000256" key="6">
    <source>
        <dbReference type="ARBA" id="ARBA00012595"/>
    </source>
</evidence>
<evidence type="ECO:0000256" key="8">
    <source>
        <dbReference type="ARBA" id="ARBA00022729"/>
    </source>
</evidence>
<name>A0A1J1I235_9DIPT</name>
<keyword evidence="14 16" id="KW-0326">Glycosidase</keyword>
<dbReference type="PRINTS" id="PR00110">
    <property type="entry name" value="ALPHAAMYLASE"/>
</dbReference>
<evidence type="ECO:0000256" key="1">
    <source>
        <dbReference type="ARBA" id="ARBA00000548"/>
    </source>
</evidence>
<evidence type="ECO:0000256" key="16">
    <source>
        <dbReference type="RuleBase" id="RU361134"/>
    </source>
</evidence>
<dbReference type="SUPFAM" id="SSF51445">
    <property type="entry name" value="(Trans)glycosidases"/>
    <property type="match status" value="1"/>
</dbReference>
<evidence type="ECO:0000256" key="5">
    <source>
        <dbReference type="ARBA" id="ARBA00011245"/>
    </source>
</evidence>
<feature type="domain" description="Alpha-amylase C-terminal" evidence="17">
    <location>
        <begin position="416"/>
        <end position="506"/>
    </location>
</feature>